<accession>A0ABT6M0U0</accession>
<keyword evidence="1" id="KW-0732">Signal</keyword>
<proteinExistence type="predicted"/>
<feature type="chain" id="PRO_5046351339" description="GmrSD restriction endonucleases C-terminal domain-containing protein" evidence="1">
    <location>
        <begin position="38"/>
        <end position="233"/>
    </location>
</feature>
<sequence length="233" mass="24908">MLFEGVLLPSTCSTAVRTAALALCTLAALLAPTTAHAAADPGDTIALPVRDALTALPVRDEERTGYERSKFRHWIDADRDGCSTRAEVLLEEAVTAPEQGANCQLNGGSWHSPYDDASFDVARALDIDHLVPLAEAWDSGASAWTAKQREAYANDLGDSRALIAVSAASNRSKSDQDPATWQPPSTGYRCTYATDWIAVKTRWSLAIDPSEQAALTDILGPCPNSPIEVALAR</sequence>
<comment type="caution">
    <text evidence="3">The sequence shown here is derived from an EMBL/GenBank/DDBJ whole genome shotgun (WGS) entry which is preliminary data.</text>
</comment>
<feature type="domain" description="GmrSD restriction endonucleases C-terminal" evidence="2">
    <location>
        <begin position="113"/>
        <end position="217"/>
    </location>
</feature>
<reference evidence="3 4" key="1">
    <citation type="submission" date="2023-04" db="EMBL/GenBank/DDBJ databases">
        <title>Forest soil microbial communities from Buena Vista Peninsula, Colon Province, Panama.</title>
        <authorList>
            <person name="Bouskill N."/>
        </authorList>
    </citation>
    <scope>NUCLEOTIDE SEQUENCE [LARGE SCALE GENOMIC DNA]</scope>
    <source>
        <strain evidence="3 4">GGS1</strain>
    </source>
</reference>
<dbReference type="Proteomes" id="UP001160499">
    <property type="component" value="Unassembled WGS sequence"/>
</dbReference>
<protein>
    <recommendedName>
        <fullName evidence="2">GmrSD restriction endonucleases C-terminal domain-containing protein</fullName>
    </recommendedName>
</protein>
<evidence type="ECO:0000313" key="4">
    <source>
        <dbReference type="Proteomes" id="UP001160499"/>
    </source>
</evidence>
<evidence type="ECO:0000313" key="3">
    <source>
        <dbReference type="EMBL" id="MDH6221674.1"/>
    </source>
</evidence>
<dbReference type="PANTHER" id="PTHR24094">
    <property type="entry name" value="SECRETED PROTEIN"/>
    <property type="match status" value="1"/>
</dbReference>
<feature type="signal peptide" evidence="1">
    <location>
        <begin position="1"/>
        <end position="37"/>
    </location>
</feature>
<name>A0ABT6M0U0_9ACTN</name>
<keyword evidence="4" id="KW-1185">Reference proteome</keyword>
<evidence type="ECO:0000259" key="2">
    <source>
        <dbReference type="Pfam" id="PF07510"/>
    </source>
</evidence>
<organism evidence="3 4">
    <name type="scientific">Streptomyces pseudovenezuelae</name>
    <dbReference type="NCBI Taxonomy" id="67350"/>
    <lineage>
        <taxon>Bacteria</taxon>
        <taxon>Bacillati</taxon>
        <taxon>Actinomycetota</taxon>
        <taxon>Actinomycetes</taxon>
        <taxon>Kitasatosporales</taxon>
        <taxon>Streptomycetaceae</taxon>
        <taxon>Streptomyces</taxon>
        <taxon>Streptomyces aurantiacus group</taxon>
    </lineage>
</organism>
<evidence type="ECO:0000256" key="1">
    <source>
        <dbReference type="SAM" id="SignalP"/>
    </source>
</evidence>
<dbReference type="EMBL" id="JARXVH010000025">
    <property type="protein sequence ID" value="MDH6221674.1"/>
    <property type="molecule type" value="Genomic_DNA"/>
</dbReference>
<dbReference type="PANTHER" id="PTHR24094:SF15">
    <property type="entry name" value="AMP-DEPENDENT SYNTHETASE_LIGASE DOMAIN-CONTAINING PROTEIN-RELATED"/>
    <property type="match status" value="1"/>
</dbReference>
<dbReference type="Pfam" id="PF07510">
    <property type="entry name" value="GmrSD_C"/>
    <property type="match status" value="1"/>
</dbReference>
<dbReference type="InterPro" id="IPR011089">
    <property type="entry name" value="GmrSD_C"/>
</dbReference>
<gene>
    <name evidence="3" type="ORF">M2283_009021</name>
</gene>